<evidence type="ECO:0000256" key="2">
    <source>
        <dbReference type="ARBA" id="ARBA00022692"/>
    </source>
</evidence>
<dbReference type="AlphaFoldDB" id="A0A8H4ILU0"/>
<evidence type="ECO:0000256" key="4">
    <source>
        <dbReference type="ARBA" id="ARBA00023136"/>
    </source>
</evidence>
<evidence type="ECO:0000256" key="1">
    <source>
        <dbReference type="ARBA" id="ARBA00004141"/>
    </source>
</evidence>
<accession>A0A8H4ILU0</accession>
<evidence type="ECO:0000313" key="10">
    <source>
        <dbReference type="Proteomes" id="UP000572817"/>
    </source>
</evidence>
<dbReference type="Proteomes" id="UP000572817">
    <property type="component" value="Unassembled WGS sequence"/>
</dbReference>
<evidence type="ECO:0000256" key="5">
    <source>
        <dbReference type="ARBA" id="ARBA00038359"/>
    </source>
</evidence>
<feature type="transmembrane region" description="Helical" evidence="7">
    <location>
        <begin position="66"/>
        <end position="90"/>
    </location>
</feature>
<keyword evidence="4 7" id="KW-0472">Membrane</keyword>
<dbReference type="EMBL" id="WWBZ02000062">
    <property type="protein sequence ID" value="KAF4303481.1"/>
    <property type="molecule type" value="Genomic_DNA"/>
</dbReference>
<feature type="transmembrane region" description="Helical" evidence="7">
    <location>
        <begin position="31"/>
        <end position="54"/>
    </location>
</feature>
<proteinExistence type="inferred from homology"/>
<dbReference type="PANTHER" id="PTHR33048:SF47">
    <property type="entry name" value="INTEGRAL MEMBRANE PROTEIN-RELATED"/>
    <property type="match status" value="1"/>
</dbReference>
<feature type="domain" description="Rhodopsin" evidence="8">
    <location>
        <begin position="7"/>
        <end position="211"/>
    </location>
</feature>
<dbReference type="Pfam" id="PF20684">
    <property type="entry name" value="Fung_rhodopsin"/>
    <property type="match status" value="1"/>
</dbReference>
<dbReference type="PANTHER" id="PTHR33048">
    <property type="entry name" value="PTH11-LIKE INTEGRAL MEMBRANE PROTEIN (AFU_ORTHOLOGUE AFUA_5G11245)"/>
    <property type="match status" value="1"/>
</dbReference>
<protein>
    <recommendedName>
        <fullName evidence="8">Rhodopsin domain-containing protein</fullName>
    </recommendedName>
</protein>
<keyword evidence="2 7" id="KW-0812">Transmembrane</keyword>
<keyword evidence="3 7" id="KW-1133">Transmembrane helix</keyword>
<dbReference type="InterPro" id="IPR049326">
    <property type="entry name" value="Rhodopsin_dom_fungi"/>
</dbReference>
<feature type="transmembrane region" description="Helical" evidence="7">
    <location>
        <begin position="145"/>
        <end position="166"/>
    </location>
</feature>
<keyword evidence="10" id="KW-1185">Reference proteome</keyword>
<feature type="region of interest" description="Disordered" evidence="6">
    <location>
        <begin position="338"/>
        <end position="396"/>
    </location>
</feature>
<dbReference type="OrthoDB" id="444631at2759"/>
<dbReference type="InterPro" id="IPR052337">
    <property type="entry name" value="SAT4-like"/>
</dbReference>
<name>A0A8H4ILU0_9PEZI</name>
<comment type="similarity">
    <text evidence="5">Belongs to the SAT4 family.</text>
</comment>
<organism evidence="9 10">
    <name type="scientific">Botryosphaeria dothidea</name>
    <dbReference type="NCBI Taxonomy" id="55169"/>
    <lineage>
        <taxon>Eukaryota</taxon>
        <taxon>Fungi</taxon>
        <taxon>Dikarya</taxon>
        <taxon>Ascomycota</taxon>
        <taxon>Pezizomycotina</taxon>
        <taxon>Dothideomycetes</taxon>
        <taxon>Dothideomycetes incertae sedis</taxon>
        <taxon>Botryosphaeriales</taxon>
        <taxon>Botryosphaeriaceae</taxon>
        <taxon>Botryosphaeria</taxon>
    </lineage>
</organism>
<sequence>MMALFLVGPKYGLGKHIADVDPTKRDMFVKLMVAAATLYNTVMLACKLSILLLYRRLFPIQSFTKRWWCVAIFTITYSLAIAIASAAGQTPVASKWHINESDDKCGAKCAFYVANSAFNLTTDILILLLPIPIIKNLSLELRQKVTLYILFALGSATVIVSAVRLQSIIAFLRDDNGDITFQTTKLAVWCLVETTISIVCVCAPTLRPFFRQYFGAFFSWTGSGSNSHGNLNNSRYFSSFFRSTRYGRQTSRNDDVPPPPFPAHLSAHHRTMLGQESLELGNPQKTDARVEVVAGAHVVDVEAGVGGPGMGAPPDYDDARSTDHIFDEHKAGVLSALSARGSEESGRGSSRGGSSGRGNGSPTGGSGGGAAGPRRGSGMELGITVRTSYEVRHEPA</sequence>
<evidence type="ECO:0000256" key="6">
    <source>
        <dbReference type="SAM" id="MobiDB-lite"/>
    </source>
</evidence>
<comment type="subcellular location">
    <subcellularLocation>
        <location evidence="1">Membrane</location>
        <topology evidence="1">Multi-pass membrane protein</topology>
    </subcellularLocation>
</comment>
<evidence type="ECO:0000313" key="9">
    <source>
        <dbReference type="EMBL" id="KAF4303481.1"/>
    </source>
</evidence>
<feature type="transmembrane region" description="Helical" evidence="7">
    <location>
        <begin position="110"/>
        <end position="133"/>
    </location>
</feature>
<evidence type="ECO:0000259" key="8">
    <source>
        <dbReference type="Pfam" id="PF20684"/>
    </source>
</evidence>
<reference evidence="9" key="1">
    <citation type="submission" date="2020-04" db="EMBL/GenBank/DDBJ databases">
        <title>Genome Assembly and Annotation of Botryosphaeria dothidea sdau 11-99, a Latent Pathogen of Apple Fruit Ring Rot in China.</title>
        <authorList>
            <person name="Yu C."/>
            <person name="Diao Y."/>
            <person name="Lu Q."/>
            <person name="Zhao J."/>
            <person name="Cui S."/>
            <person name="Peng C."/>
            <person name="He B."/>
            <person name="Liu H."/>
        </authorList>
    </citation>
    <scope>NUCLEOTIDE SEQUENCE [LARGE SCALE GENOMIC DNA]</scope>
    <source>
        <strain evidence="9">Sdau11-99</strain>
    </source>
</reference>
<evidence type="ECO:0000256" key="7">
    <source>
        <dbReference type="SAM" id="Phobius"/>
    </source>
</evidence>
<comment type="caution">
    <text evidence="9">The sequence shown here is derived from an EMBL/GenBank/DDBJ whole genome shotgun (WGS) entry which is preliminary data.</text>
</comment>
<gene>
    <name evidence="9" type="ORF">GTA08_BOTSDO09187</name>
</gene>
<feature type="compositionally biased region" description="Gly residues" evidence="6">
    <location>
        <begin position="349"/>
        <end position="371"/>
    </location>
</feature>
<evidence type="ECO:0000256" key="3">
    <source>
        <dbReference type="ARBA" id="ARBA00022989"/>
    </source>
</evidence>
<dbReference type="GO" id="GO:0016020">
    <property type="term" value="C:membrane"/>
    <property type="evidence" value="ECO:0007669"/>
    <property type="project" value="UniProtKB-SubCell"/>
</dbReference>